<sequence>MSRIKFEIAMDHVGLARDSFKKWCDAVRLKAHDYEFSKRKYFLKGEFFAKADAKLIQRLMDLHGENWGKFYEHYNDVKAFLNNDSKSNEDITPSYTPVDTEVRDFLNQLRA</sequence>
<organism evidence="1 2">
    <name type="scientific">Taishania pollutisoli</name>
    <dbReference type="NCBI Taxonomy" id="2766479"/>
    <lineage>
        <taxon>Bacteria</taxon>
        <taxon>Pseudomonadati</taxon>
        <taxon>Bacteroidota</taxon>
        <taxon>Flavobacteriia</taxon>
        <taxon>Flavobacteriales</taxon>
        <taxon>Crocinitomicaceae</taxon>
        <taxon>Taishania</taxon>
    </lineage>
</organism>
<dbReference type="AlphaFoldDB" id="A0A8J6P8P2"/>
<reference evidence="1" key="1">
    <citation type="submission" date="2020-09" db="EMBL/GenBank/DDBJ databases">
        <title>Taishania pollutisoli gen. nov., sp. nov., Isolated from Tetrabromobisphenol A-Contaminated Soil.</title>
        <authorList>
            <person name="Chen Q."/>
        </authorList>
    </citation>
    <scope>NUCLEOTIDE SEQUENCE</scope>
    <source>
        <strain evidence="1">CZZ-1</strain>
    </source>
</reference>
<evidence type="ECO:0000313" key="1">
    <source>
        <dbReference type="EMBL" id="MBC9812181.1"/>
    </source>
</evidence>
<comment type="caution">
    <text evidence="1">The sequence shown here is derived from an EMBL/GenBank/DDBJ whole genome shotgun (WGS) entry which is preliminary data.</text>
</comment>
<gene>
    <name evidence="1" type="ORF">H9Y05_06780</name>
</gene>
<accession>A0A8J6P8P2</accession>
<dbReference type="Proteomes" id="UP000652681">
    <property type="component" value="Unassembled WGS sequence"/>
</dbReference>
<keyword evidence="2" id="KW-1185">Reference proteome</keyword>
<proteinExistence type="predicted"/>
<name>A0A8J6P8P2_9FLAO</name>
<evidence type="ECO:0000313" key="2">
    <source>
        <dbReference type="Proteomes" id="UP000652681"/>
    </source>
</evidence>
<dbReference type="RefSeq" id="WP_216713853.1">
    <property type="nucleotide sequence ID" value="NZ_JACVEL010000003.1"/>
</dbReference>
<dbReference type="EMBL" id="JACVEL010000003">
    <property type="protein sequence ID" value="MBC9812181.1"/>
    <property type="molecule type" value="Genomic_DNA"/>
</dbReference>
<protein>
    <submittedName>
        <fullName evidence="1">Uncharacterized protein</fullName>
    </submittedName>
</protein>